<dbReference type="AlphaFoldDB" id="A0A9W9DJB1"/>
<accession>A0A9W9DJB1</accession>
<gene>
    <name evidence="2" type="ORF">J3R30DRAFT_1022827</name>
</gene>
<evidence type="ECO:0000313" key="3">
    <source>
        <dbReference type="Proteomes" id="UP001150266"/>
    </source>
</evidence>
<feature type="compositionally biased region" description="Basic residues" evidence="1">
    <location>
        <begin position="177"/>
        <end position="186"/>
    </location>
</feature>
<feature type="region of interest" description="Disordered" evidence="1">
    <location>
        <begin position="1"/>
        <end position="97"/>
    </location>
</feature>
<feature type="compositionally biased region" description="Low complexity" evidence="1">
    <location>
        <begin position="161"/>
        <end position="170"/>
    </location>
</feature>
<reference evidence="2" key="1">
    <citation type="submission" date="2022-08" db="EMBL/GenBank/DDBJ databases">
        <title>A Global Phylogenomic Analysis of the Shiitake Genus Lentinula.</title>
        <authorList>
            <consortium name="DOE Joint Genome Institute"/>
            <person name="Sierra-Patev S."/>
            <person name="Min B."/>
            <person name="Naranjo-Ortiz M."/>
            <person name="Looney B."/>
            <person name="Konkel Z."/>
            <person name="Slot J.C."/>
            <person name="Sakamoto Y."/>
            <person name="Steenwyk J.L."/>
            <person name="Rokas A."/>
            <person name="Carro J."/>
            <person name="Camarero S."/>
            <person name="Ferreira P."/>
            <person name="Molpeceres G."/>
            <person name="Ruiz-Duenas F.J."/>
            <person name="Serrano A."/>
            <person name="Henrissat B."/>
            <person name="Drula E."/>
            <person name="Hughes K.W."/>
            <person name="Mata J.L."/>
            <person name="Ishikawa N.K."/>
            <person name="Vargas-Isla R."/>
            <person name="Ushijima S."/>
            <person name="Smith C.A."/>
            <person name="Ahrendt S."/>
            <person name="Andreopoulos W."/>
            <person name="He G."/>
            <person name="Labutti K."/>
            <person name="Lipzen A."/>
            <person name="Ng V."/>
            <person name="Riley R."/>
            <person name="Sandor L."/>
            <person name="Barry K."/>
            <person name="Martinez A.T."/>
            <person name="Xiao Y."/>
            <person name="Gibbons J.G."/>
            <person name="Terashima K."/>
            <person name="Grigoriev I.V."/>
            <person name="Hibbett D.S."/>
        </authorList>
    </citation>
    <scope>NUCLEOTIDE SEQUENCE</scope>
    <source>
        <strain evidence="2">JLM2183</strain>
    </source>
</reference>
<dbReference type="OrthoDB" id="2892623at2759"/>
<name>A0A9W9DJB1_9AGAR</name>
<evidence type="ECO:0000313" key="2">
    <source>
        <dbReference type="EMBL" id="KAJ4472046.1"/>
    </source>
</evidence>
<keyword evidence="3" id="KW-1185">Reference proteome</keyword>
<organism evidence="2 3">
    <name type="scientific">Lentinula aciculospora</name>
    <dbReference type="NCBI Taxonomy" id="153920"/>
    <lineage>
        <taxon>Eukaryota</taxon>
        <taxon>Fungi</taxon>
        <taxon>Dikarya</taxon>
        <taxon>Basidiomycota</taxon>
        <taxon>Agaricomycotina</taxon>
        <taxon>Agaricomycetes</taxon>
        <taxon>Agaricomycetidae</taxon>
        <taxon>Agaricales</taxon>
        <taxon>Marasmiineae</taxon>
        <taxon>Omphalotaceae</taxon>
        <taxon>Lentinula</taxon>
    </lineage>
</organism>
<proteinExistence type="predicted"/>
<feature type="region of interest" description="Disordered" evidence="1">
    <location>
        <begin position="158"/>
        <end position="192"/>
    </location>
</feature>
<sequence length="521" mass="58408">MSDDQIDPPSNQPNRRLVEQPRNIITYGETLGPQSHQKLHDISVSGKPRGRSQEYSKVLLDVPKPTVGIPRKGSNSLLATTGGSASLSDPPTQSLEFHDTTNTEAHIRDAKLSFSGVIPSVIPHNSTETPRYPSERKDYDLVGALSSAFAGNAIPDDFDDSSAFPSGSDSDSAELSKRRRRTRVARKPVSQIPTSPALKRLRQERTPKEFYAPPSEKTIQQYLDVEYSSVHLPPGVSVAPENDSEFREPDDELLLDYDSSTEMVEALRKQEQLKSNLAAKVLTHNLRFVVEQAKLAVRGCRRSDAFRQYNVANVPPTAEYVRRVEEDCGDRAVDWIWDKLPDWESNSKPRKYRSRVSAFESYSKTTTPSESSDFSEEVVAQTVKRPQPENDTNTRKRVKFSDEIVDIAPPAIQSEDISRSEIDAILCGKLLQKLIKGKVQITAQELQNVMSFLRNPLLEPTVKRLRKGEDLKLSTITRQGYDSILRSLLYIVQLECSNLGIPELIEGALKWEAHRIVNNGS</sequence>
<dbReference type="EMBL" id="JAOTPV010000021">
    <property type="protein sequence ID" value="KAJ4472046.1"/>
    <property type="molecule type" value="Genomic_DNA"/>
</dbReference>
<protein>
    <submittedName>
        <fullName evidence="2">Uncharacterized protein</fullName>
    </submittedName>
</protein>
<dbReference type="Proteomes" id="UP001150266">
    <property type="component" value="Unassembled WGS sequence"/>
</dbReference>
<feature type="compositionally biased region" description="Polar residues" evidence="1">
    <location>
        <begin position="73"/>
        <end position="95"/>
    </location>
</feature>
<evidence type="ECO:0000256" key="1">
    <source>
        <dbReference type="SAM" id="MobiDB-lite"/>
    </source>
</evidence>
<comment type="caution">
    <text evidence="2">The sequence shown here is derived from an EMBL/GenBank/DDBJ whole genome shotgun (WGS) entry which is preliminary data.</text>
</comment>